<dbReference type="EMBL" id="JANQDX010000009">
    <property type="protein sequence ID" value="KAL0918268.1"/>
    <property type="molecule type" value="Genomic_DNA"/>
</dbReference>
<dbReference type="Proteomes" id="UP001552299">
    <property type="component" value="Unassembled WGS sequence"/>
</dbReference>
<sequence length="228" mass="25775">MEALEGKMEQFKTSVEKFSTIKERFSYMENNIENRFRRVEEMLRRLLDMQTKTSPVVPMANPNQDLTEIPLVESKGKEIEQEEFNERSFFHHESPPGAPISGGLGFLDEGTTKEKSSGGGGRATDHYKRHFRQEEWAIGEGGDQEPPLRAPIRGRIGLSDRGTTRREFRGEGGGVADHYGRSFGKGEWMIEGGGRAEPWGSGHVRRKGRKLPDFQLSEKSTDLFISTL</sequence>
<evidence type="ECO:0000313" key="2">
    <source>
        <dbReference type="EMBL" id="KAL0918268.1"/>
    </source>
</evidence>
<feature type="region of interest" description="Disordered" evidence="1">
    <location>
        <begin position="90"/>
        <end position="128"/>
    </location>
</feature>
<proteinExistence type="predicted"/>
<evidence type="ECO:0000313" key="3">
    <source>
        <dbReference type="Proteomes" id="UP001552299"/>
    </source>
</evidence>
<feature type="region of interest" description="Disordered" evidence="1">
    <location>
        <begin position="136"/>
        <end position="155"/>
    </location>
</feature>
<evidence type="ECO:0000256" key="1">
    <source>
        <dbReference type="SAM" id="MobiDB-lite"/>
    </source>
</evidence>
<reference evidence="2 3" key="1">
    <citation type="journal article" date="2024" name="Plant Biotechnol. J.">
        <title>Dendrobium thyrsiflorum genome and its molecular insights into genes involved in important horticultural traits.</title>
        <authorList>
            <person name="Chen B."/>
            <person name="Wang J.Y."/>
            <person name="Zheng P.J."/>
            <person name="Li K.L."/>
            <person name="Liang Y.M."/>
            <person name="Chen X.F."/>
            <person name="Zhang C."/>
            <person name="Zhao X."/>
            <person name="He X."/>
            <person name="Zhang G.Q."/>
            <person name="Liu Z.J."/>
            <person name="Xu Q."/>
        </authorList>
    </citation>
    <scope>NUCLEOTIDE SEQUENCE [LARGE SCALE GENOMIC DNA]</scope>
    <source>
        <strain evidence="2">GZMU011</strain>
    </source>
</reference>
<gene>
    <name evidence="2" type="ORF">M5K25_010267</name>
</gene>
<accession>A0ABD0V729</accession>
<dbReference type="AlphaFoldDB" id="A0ABD0V729"/>
<comment type="caution">
    <text evidence="2">The sequence shown here is derived from an EMBL/GenBank/DDBJ whole genome shotgun (WGS) entry which is preliminary data.</text>
</comment>
<keyword evidence="3" id="KW-1185">Reference proteome</keyword>
<organism evidence="2 3">
    <name type="scientific">Dendrobium thyrsiflorum</name>
    <name type="common">Pinecone-like raceme dendrobium</name>
    <name type="synonym">Orchid</name>
    <dbReference type="NCBI Taxonomy" id="117978"/>
    <lineage>
        <taxon>Eukaryota</taxon>
        <taxon>Viridiplantae</taxon>
        <taxon>Streptophyta</taxon>
        <taxon>Embryophyta</taxon>
        <taxon>Tracheophyta</taxon>
        <taxon>Spermatophyta</taxon>
        <taxon>Magnoliopsida</taxon>
        <taxon>Liliopsida</taxon>
        <taxon>Asparagales</taxon>
        <taxon>Orchidaceae</taxon>
        <taxon>Epidendroideae</taxon>
        <taxon>Malaxideae</taxon>
        <taxon>Dendrobiinae</taxon>
        <taxon>Dendrobium</taxon>
    </lineage>
</organism>
<protein>
    <submittedName>
        <fullName evidence="2">Uncharacterized protein</fullName>
    </submittedName>
</protein>
<name>A0ABD0V729_DENTH</name>